<evidence type="ECO:0000259" key="3">
    <source>
        <dbReference type="PROSITE" id="PS50940"/>
    </source>
</evidence>
<evidence type="ECO:0000256" key="1">
    <source>
        <dbReference type="SAM" id="MobiDB-lite"/>
    </source>
</evidence>
<accession>A0ABD3PQY2</accession>
<feature type="domain" description="Chitin-binding type-2" evidence="3">
    <location>
        <begin position="29"/>
        <end position="88"/>
    </location>
</feature>
<dbReference type="AlphaFoldDB" id="A0ABD3PQY2"/>
<feature type="compositionally biased region" description="Low complexity" evidence="1">
    <location>
        <begin position="207"/>
        <end position="223"/>
    </location>
</feature>
<dbReference type="PANTHER" id="PTHR21113:SF4">
    <property type="entry name" value="CHITIN-BINDING TYPE-4 DOMAIN-CONTAINING PROTEIN"/>
    <property type="match status" value="1"/>
</dbReference>
<feature type="compositionally biased region" description="Polar residues" evidence="1">
    <location>
        <begin position="224"/>
        <end position="234"/>
    </location>
</feature>
<keyword evidence="5" id="KW-1185">Reference proteome</keyword>
<evidence type="ECO:0000313" key="5">
    <source>
        <dbReference type="Proteomes" id="UP001516023"/>
    </source>
</evidence>
<dbReference type="Pfam" id="PF01607">
    <property type="entry name" value="CBM_14"/>
    <property type="match status" value="3"/>
</dbReference>
<sequence>MISSKRKPRLLSIVILTFLQNTHSMSREYNPCVSVGDNSFKLKPGTNCKEYVQCFAGEVATEFTCQGDTLYDETGQFCNWPDKVDCDEMGLARSTSSPMDTGMKTTVTASEDSHNPCFGSVSGFRVVPRTNCKKYVQCYAGEIYSSELQCEGDTIFYEARGYCDWITSVTCEPTPSVETSTPTTRTVSTNKPSPKPLASTKRPSPGPTVTPTSIAPSIPPTSAKNSRSLAPTESNSINATPQYVIVDCSNPCPSGVMGFQVRPNTKCTKYVQCNDGTVVQEFQCPSGTMFFEETGGCRTVDESVFIDDDIWSVHGTNLCPDVICSDYSSTLSTIYSSSSSSTDPPVSVPTVPVTNHQTTMEPTFRQPATKPVSINENFRKYLYQRQEMFDAIVFQSLYESEDLVGINYGLVNLAAMLANAMAEGIKIDSCDEWNTDDIDGEKWKFPLSNSCGQFGRSYQEEICRDDVASMCPLIKTMNITATSSLQTRSPASKGPPPLSCRLTPNKTFAGYYDSLTDTIVQSAYANSVGKTQIEGCCWWGRGALLTQGRCILGKLNKYLGKQAADEGYNTPYKYIDFCQQPNAICDSYISPELRWTIAFLEWSDVVQNYVHVDDDWNYWDQLKSFVDGGMVDNEFIESVINILIRKCYDGSCNDYEIPFKEERKNSFRRIIGEVLNLPLPGDLVPDIPTRQPIPYRTPSPIRRKKKVFVLPPNSAQRWEVVCPLLVTTMLTVIRVFSC</sequence>
<keyword evidence="2" id="KW-0732">Signal</keyword>
<comment type="caution">
    <text evidence="4">The sequence shown here is derived from an EMBL/GenBank/DDBJ whole genome shotgun (WGS) entry which is preliminary data.</text>
</comment>
<dbReference type="EMBL" id="JABMIG020000133">
    <property type="protein sequence ID" value="KAL3790114.1"/>
    <property type="molecule type" value="Genomic_DNA"/>
</dbReference>
<dbReference type="PROSITE" id="PS50940">
    <property type="entry name" value="CHIT_BIND_II"/>
    <property type="match status" value="3"/>
</dbReference>
<organism evidence="4 5">
    <name type="scientific">Cyclotella cryptica</name>
    <dbReference type="NCBI Taxonomy" id="29204"/>
    <lineage>
        <taxon>Eukaryota</taxon>
        <taxon>Sar</taxon>
        <taxon>Stramenopiles</taxon>
        <taxon>Ochrophyta</taxon>
        <taxon>Bacillariophyta</taxon>
        <taxon>Coscinodiscophyceae</taxon>
        <taxon>Thalassiosirophycidae</taxon>
        <taxon>Stephanodiscales</taxon>
        <taxon>Stephanodiscaceae</taxon>
        <taxon>Cyclotella</taxon>
    </lineage>
</organism>
<dbReference type="SUPFAM" id="SSF57625">
    <property type="entry name" value="Invertebrate chitin-binding proteins"/>
    <property type="match status" value="3"/>
</dbReference>
<reference evidence="4 5" key="1">
    <citation type="journal article" date="2020" name="G3 (Bethesda)">
        <title>Improved Reference Genome for Cyclotella cryptica CCMP332, a Model for Cell Wall Morphogenesis, Salinity Adaptation, and Lipid Production in Diatoms (Bacillariophyta).</title>
        <authorList>
            <person name="Roberts W.R."/>
            <person name="Downey K.M."/>
            <person name="Ruck E.C."/>
            <person name="Traller J.C."/>
            <person name="Alverson A.J."/>
        </authorList>
    </citation>
    <scope>NUCLEOTIDE SEQUENCE [LARGE SCALE GENOMIC DNA]</scope>
    <source>
        <strain evidence="4 5">CCMP332</strain>
    </source>
</reference>
<feature type="region of interest" description="Disordered" evidence="1">
    <location>
        <begin position="173"/>
        <end position="234"/>
    </location>
</feature>
<dbReference type="InterPro" id="IPR002557">
    <property type="entry name" value="Chitin-bd_dom"/>
</dbReference>
<dbReference type="Proteomes" id="UP001516023">
    <property type="component" value="Unassembled WGS sequence"/>
</dbReference>
<feature type="chain" id="PRO_5044811657" description="Chitin-binding type-2 domain-containing protein" evidence="2">
    <location>
        <begin position="25"/>
        <end position="738"/>
    </location>
</feature>
<dbReference type="Gene3D" id="2.170.140.10">
    <property type="entry name" value="Chitin binding domain"/>
    <property type="match status" value="3"/>
</dbReference>
<gene>
    <name evidence="4" type="ORF">HJC23_013625</name>
</gene>
<name>A0ABD3PQY2_9STRA</name>
<evidence type="ECO:0000313" key="4">
    <source>
        <dbReference type="EMBL" id="KAL3790114.1"/>
    </source>
</evidence>
<protein>
    <recommendedName>
        <fullName evidence="3">Chitin-binding type-2 domain-containing protein</fullName>
    </recommendedName>
</protein>
<proteinExistence type="predicted"/>
<feature type="domain" description="Chitin-binding type-2" evidence="3">
    <location>
        <begin position="249"/>
        <end position="297"/>
    </location>
</feature>
<evidence type="ECO:0000256" key="2">
    <source>
        <dbReference type="SAM" id="SignalP"/>
    </source>
</evidence>
<dbReference type="SMART" id="SM00494">
    <property type="entry name" value="ChtBD2"/>
    <property type="match status" value="3"/>
</dbReference>
<feature type="compositionally biased region" description="Low complexity" evidence="1">
    <location>
        <begin position="173"/>
        <end position="189"/>
    </location>
</feature>
<feature type="signal peptide" evidence="2">
    <location>
        <begin position="1"/>
        <end position="24"/>
    </location>
</feature>
<dbReference type="InterPro" id="IPR036508">
    <property type="entry name" value="Chitin-bd_dom_sf"/>
</dbReference>
<dbReference type="PANTHER" id="PTHR21113">
    <property type="entry name" value="AGAP001705-PA"/>
    <property type="match status" value="1"/>
</dbReference>
<feature type="domain" description="Chitin-binding type-2" evidence="3">
    <location>
        <begin position="114"/>
        <end position="173"/>
    </location>
</feature>